<dbReference type="SUPFAM" id="SSF53850">
    <property type="entry name" value="Periplasmic binding protein-like II"/>
    <property type="match status" value="1"/>
</dbReference>
<keyword evidence="2" id="KW-0805">Transcription regulation</keyword>
<dbReference type="PROSITE" id="PS50931">
    <property type="entry name" value="HTH_LYSR"/>
    <property type="match status" value="1"/>
</dbReference>
<dbReference type="Gene3D" id="1.10.10.10">
    <property type="entry name" value="Winged helix-like DNA-binding domain superfamily/Winged helix DNA-binding domain"/>
    <property type="match status" value="1"/>
</dbReference>
<keyword evidence="4" id="KW-0804">Transcription</keyword>
<proteinExistence type="inferred from homology"/>
<dbReference type="Pfam" id="PF03466">
    <property type="entry name" value="LysR_substrate"/>
    <property type="match status" value="1"/>
</dbReference>
<evidence type="ECO:0000256" key="2">
    <source>
        <dbReference type="ARBA" id="ARBA00023015"/>
    </source>
</evidence>
<dbReference type="GO" id="GO:0032993">
    <property type="term" value="C:protein-DNA complex"/>
    <property type="evidence" value="ECO:0007669"/>
    <property type="project" value="TreeGrafter"/>
</dbReference>
<dbReference type="PANTHER" id="PTHR30346">
    <property type="entry name" value="TRANSCRIPTIONAL DUAL REGULATOR HCAR-RELATED"/>
    <property type="match status" value="1"/>
</dbReference>
<dbReference type="GO" id="GO:0003700">
    <property type="term" value="F:DNA-binding transcription factor activity"/>
    <property type="evidence" value="ECO:0007669"/>
    <property type="project" value="InterPro"/>
</dbReference>
<dbReference type="EMBL" id="PKHE01000016">
    <property type="protein sequence ID" value="PKY88167.1"/>
    <property type="molecule type" value="Genomic_DNA"/>
</dbReference>
<dbReference type="InterPro" id="IPR005119">
    <property type="entry name" value="LysR_subst-bd"/>
</dbReference>
<dbReference type="FunFam" id="1.10.10.10:FF:000001">
    <property type="entry name" value="LysR family transcriptional regulator"/>
    <property type="match status" value="1"/>
</dbReference>
<evidence type="ECO:0000259" key="5">
    <source>
        <dbReference type="PROSITE" id="PS50931"/>
    </source>
</evidence>
<gene>
    <name evidence="6" type="ORF">CYJ57_06025</name>
</gene>
<dbReference type="OrthoDB" id="9803735at2"/>
<comment type="caution">
    <text evidence="6">The sequence shown here is derived from an EMBL/GenBank/DDBJ whole genome shotgun (WGS) entry which is preliminary data.</text>
</comment>
<keyword evidence="3" id="KW-0238">DNA-binding</keyword>
<dbReference type="InterPro" id="IPR000847">
    <property type="entry name" value="LysR_HTH_N"/>
</dbReference>
<dbReference type="InterPro" id="IPR036388">
    <property type="entry name" value="WH-like_DNA-bd_sf"/>
</dbReference>
<dbReference type="SUPFAM" id="SSF46785">
    <property type="entry name" value="Winged helix' DNA-binding domain"/>
    <property type="match status" value="1"/>
</dbReference>
<dbReference type="Pfam" id="PF00126">
    <property type="entry name" value="HTH_1"/>
    <property type="match status" value="1"/>
</dbReference>
<name>A0A2I1JXT3_9LACT</name>
<dbReference type="RefSeq" id="WP_101954496.1">
    <property type="nucleotide sequence ID" value="NZ_PKHE01000016.1"/>
</dbReference>
<evidence type="ECO:0000313" key="6">
    <source>
        <dbReference type="EMBL" id="PKY88167.1"/>
    </source>
</evidence>
<feature type="domain" description="HTH lysR-type" evidence="5">
    <location>
        <begin position="1"/>
        <end position="58"/>
    </location>
</feature>
<protein>
    <submittedName>
        <fullName evidence="6">LysR family transcriptional regulator</fullName>
    </submittedName>
</protein>
<dbReference type="Gene3D" id="3.40.190.10">
    <property type="entry name" value="Periplasmic binding protein-like II"/>
    <property type="match status" value="2"/>
</dbReference>
<organism evidence="6 7">
    <name type="scientific">Falseniella ignava</name>
    <dbReference type="NCBI Taxonomy" id="137730"/>
    <lineage>
        <taxon>Bacteria</taxon>
        <taxon>Bacillati</taxon>
        <taxon>Bacillota</taxon>
        <taxon>Bacilli</taxon>
        <taxon>Lactobacillales</taxon>
        <taxon>Aerococcaceae</taxon>
        <taxon>Falseniella</taxon>
    </lineage>
</organism>
<sequence>MRIEDFKYFRAVATERSLTKAAQSLFISQPSLSNAMAKLEEELGIELFIRSPRGITLTSEGEEFLQYANQIMEQMALMERRYFEAEPRAMQIFSVVTHHYAFVVDAFARLLKRKKERRFEASLKEVRTYEVIDEVYRLRSELGVIYRSRYNRQVINKDLADKHLTFHPLIATQPHIFVYQHHPLAQKEWITFEDLKPYPRLNFEQGNYNSYYFWEEVHADYSVDQSIIVSDRATIFNLMIGLNGYTISSGIINANLNGEDIIARPLVSDEEIEIGYITNDFHQLNPIAIEFIEILKQCLDEGVANQPGYQYRRHRD</sequence>
<accession>A0A2I1JXT3</accession>
<evidence type="ECO:0000256" key="3">
    <source>
        <dbReference type="ARBA" id="ARBA00023125"/>
    </source>
</evidence>
<evidence type="ECO:0000256" key="4">
    <source>
        <dbReference type="ARBA" id="ARBA00023163"/>
    </source>
</evidence>
<dbReference type="GO" id="GO:0003677">
    <property type="term" value="F:DNA binding"/>
    <property type="evidence" value="ECO:0007669"/>
    <property type="project" value="UniProtKB-KW"/>
</dbReference>
<dbReference type="PANTHER" id="PTHR30346:SF0">
    <property type="entry name" value="HCA OPERON TRANSCRIPTIONAL ACTIVATOR HCAR"/>
    <property type="match status" value="1"/>
</dbReference>
<comment type="similarity">
    <text evidence="1">Belongs to the LysR transcriptional regulatory family.</text>
</comment>
<evidence type="ECO:0000313" key="7">
    <source>
        <dbReference type="Proteomes" id="UP000234384"/>
    </source>
</evidence>
<evidence type="ECO:0000256" key="1">
    <source>
        <dbReference type="ARBA" id="ARBA00009437"/>
    </source>
</evidence>
<dbReference type="Proteomes" id="UP000234384">
    <property type="component" value="Unassembled WGS sequence"/>
</dbReference>
<dbReference type="AlphaFoldDB" id="A0A2I1JXT3"/>
<dbReference type="InterPro" id="IPR036390">
    <property type="entry name" value="WH_DNA-bd_sf"/>
</dbReference>
<dbReference type="CDD" id="cd05466">
    <property type="entry name" value="PBP2_LTTR_substrate"/>
    <property type="match status" value="1"/>
</dbReference>
<reference evidence="6 7" key="1">
    <citation type="submission" date="2017-12" db="EMBL/GenBank/DDBJ databases">
        <title>Phylogenetic diversity of female urinary microbiome.</title>
        <authorList>
            <person name="Thomas-White K."/>
            <person name="Wolfe A.J."/>
        </authorList>
    </citation>
    <scope>NUCLEOTIDE SEQUENCE [LARGE SCALE GENOMIC DNA]</scope>
    <source>
        <strain evidence="6 7">UMB0898</strain>
    </source>
</reference>
<dbReference type="PRINTS" id="PR00039">
    <property type="entry name" value="HTHLYSR"/>
</dbReference>